<comment type="caution">
    <text evidence="2">The sequence shown here is derived from an EMBL/GenBank/DDBJ whole genome shotgun (WGS) entry which is preliminary data.</text>
</comment>
<feature type="compositionally biased region" description="Polar residues" evidence="1">
    <location>
        <begin position="77"/>
        <end position="86"/>
    </location>
</feature>
<protein>
    <recommendedName>
        <fullName evidence="4">M-phase-specific PLK1-interacting protein</fullName>
    </recommendedName>
</protein>
<evidence type="ECO:0008006" key="4">
    <source>
        <dbReference type="Google" id="ProtNLM"/>
    </source>
</evidence>
<feature type="compositionally biased region" description="Polar residues" evidence="1">
    <location>
        <begin position="1"/>
        <end position="12"/>
    </location>
</feature>
<feature type="region of interest" description="Disordered" evidence="1">
    <location>
        <begin position="1"/>
        <end position="121"/>
    </location>
</feature>
<gene>
    <name evidence="2" type="ORF">KR093_004691</name>
</gene>
<sequence>MGTPRKNTNYLSPYSEHVGQYPSQTSDYRSQHTGGLQQPYGRQPENKQRGTPHFYRDTTPQQQQNPTSGFYEDRQSSPHFYQNKTPYQHRGRNFGHRGGGRRGFHQHQQRQFNSGKNTNADTFSQYFHSSMLEDPWHELMERYNAIHGSIIDEPPKTNDVDT</sequence>
<dbReference type="Pfam" id="PF15502">
    <property type="entry name" value="MPLKIP"/>
    <property type="match status" value="1"/>
</dbReference>
<dbReference type="AlphaFoldDB" id="A0AAD4JZC2"/>
<feature type="compositionally biased region" description="Polar residues" evidence="1">
    <location>
        <begin position="21"/>
        <end position="36"/>
    </location>
</feature>
<keyword evidence="3" id="KW-1185">Reference proteome</keyword>
<organism evidence="2 3">
    <name type="scientific">Drosophila rubida</name>
    <dbReference type="NCBI Taxonomy" id="30044"/>
    <lineage>
        <taxon>Eukaryota</taxon>
        <taxon>Metazoa</taxon>
        <taxon>Ecdysozoa</taxon>
        <taxon>Arthropoda</taxon>
        <taxon>Hexapoda</taxon>
        <taxon>Insecta</taxon>
        <taxon>Pterygota</taxon>
        <taxon>Neoptera</taxon>
        <taxon>Endopterygota</taxon>
        <taxon>Diptera</taxon>
        <taxon>Brachycera</taxon>
        <taxon>Muscomorpha</taxon>
        <taxon>Ephydroidea</taxon>
        <taxon>Drosophilidae</taxon>
        <taxon>Drosophila</taxon>
    </lineage>
</organism>
<evidence type="ECO:0000313" key="3">
    <source>
        <dbReference type="Proteomes" id="UP001200034"/>
    </source>
</evidence>
<proteinExistence type="predicted"/>
<name>A0AAD4JZC2_9MUSC</name>
<reference evidence="2" key="1">
    <citation type="journal article" date="2021" name="Mol. Ecol. Resour.">
        <title>Phylogenomic analyses of the genus Drosophila reveals genomic signals of climate adaptation.</title>
        <authorList>
            <person name="Li F."/>
            <person name="Rane R.V."/>
            <person name="Luria V."/>
            <person name="Xiong Z."/>
            <person name="Chen J."/>
            <person name="Li Z."/>
            <person name="Catullo R.A."/>
            <person name="Griffin P.C."/>
            <person name="Schiffer M."/>
            <person name="Pearce S."/>
            <person name="Lee S.F."/>
            <person name="McElroy K."/>
            <person name="Stocker A."/>
            <person name="Shirriffs J."/>
            <person name="Cockerell F."/>
            <person name="Coppin C."/>
            <person name="Sgro C.M."/>
            <person name="Karger A."/>
            <person name="Cain J.W."/>
            <person name="Weber J.A."/>
            <person name="Santpere G."/>
            <person name="Kirschner M.W."/>
            <person name="Hoffmann A.A."/>
            <person name="Oakeshott J.G."/>
            <person name="Zhang G."/>
        </authorList>
    </citation>
    <scope>NUCLEOTIDE SEQUENCE</scope>
    <source>
        <strain evidence="2">BGI-SZ-2011g</strain>
    </source>
</reference>
<feature type="compositionally biased region" description="Basic residues" evidence="1">
    <location>
        <begin position="87"/>
        <end position="108"/>
    </location>
</feature>
<dbReference type="Proteomes" id="UP001200034">
    <property type="component" value="Unassembled WGS sequence"/>
</dbReference>
<accession>A0AAD4JZC2</accession>
<evidence type="ECO:0000313" key="2">
    <source>
        <dbReference type="EMBL" id="KAH8370689.1"/>
    </source>
</evidence>
<dbReference type="EMBL" id="JAJJHW010002585">
    <property type="protein sequence ID" value="KAH8370689.1"/>
    <property type="molecule type" value="Genomic_DNA"/>
</dbReference>
<dbReference type="InterPro" id="IPR028265">
    <property type="entry name" value="TTDN1/SICKLE"/>
</dbReference>
<evidence type="ECO:0000256" key="1">
    <source>
        <dbReference type="SAM" id="MobiDB-lite"/>
    </source>
</evidence>
<feature type="compositionally biased region" description="Polar residues" evidence="1">
    <location>
        <begin position="58"/>
        <end position="68"/>
    </location>
</feature>